<dbReference type="EnsemblMetazoa" id="tetur14g00990.1">
    <property type="protein sequence ID" value="tetur14g00990.1"/>
    <property type="gene ID" value="tetur14g00990"/>
</dbReference>
<dbReference type="AlphaFoldDB" id="T1KL34"/>
<evidence type="ECO:0000313" key="2">
    <source>
        <dbReference type="EnsemblMetazoa" id="tetur14g00990.1"/>
    </source>
</evidence>
<keyword evidence="3" id="KW-1185">Reference proteome</keyword>
<evidence type="ECO:0000256" key="1">
    <source>
        <dbReference type="SAM" id="MobiDB-lite"/>
    </source>
</evidence>
<dbReference type="Proteomes" id="UP000015104">
    <property type="component" value="Unassembled WGS sequence"/>
</dbReference>
<dbReference type="HOGENOM" id="CLU_1456259_0_0_1"/>
<name>T1KL34_TETUR</name>
<proteinExistence type="predicted"/>
<reference evidence="3" key="1">
    <citation type="submission" date="2011-08" db="EMBL/GenBank/DDBJ databases">
        <authorList>
            <person name="Rombauts S."/>
        </authorList>
    </citation>
    <scope>NUCLEOTIDE SEQUENCE</scope>
    <source>
        <strain evidence="3">London</strain>
    </source>
</reference>
<reference evidence="2" key="2">
    <citation type="submission" date="2015-06" db="UniProtKB">
        <authorList>
            <consortium name="EnsemblMetazoa"/>
        </authorList>
    </citation>
    <scope>IDENTIFICATION</scope>
</reference>
<protein>
    <submittedName>
        <fullName evidence="2">Uncharacterized protein</fullName>
    </submittedName>
</protein>
<organism evidence="2 3">
    <name type="scientific">Tetranychus urticae</name>
    <name type="common">Two-spotted spider mite</name>
    <dbReference type="NCBI Taxonomy" id="32264"/>
    <lineage>
        <taxon>Eukaryota</taxon>
        <taxon>Metazoa</taxon>
        <taxon>Ecdysozoa</taxon>
        <taxon>Arthropoda</taxon>
        <taxon>Chelicerata</taxon>
        <taxon>Arachnida</taxon>
        <taxon>Acari</taxon>
        <taxon>Acariformes</taxon>
        <taxon>Trombidiformes</taxon>
        <taxon>Prostigmata</taxon>
        <taxon>Eleutherengona</taxon>
        <taxon>Raphignathae</taxon>
        <taxon>Tetranychoidea</taxon>
        <taxon>Tetranychidae</taxon>
        <taxon>Tetranychus</taxon>
    </lineage>
</organism>
<evidence type="ECO:0000313" key="3">
    <source>
        <dbReference type="Proteomes" id="UP000015104"/>
    </source>
</evidence>
<sequence length="186" mass="20964">MSSGASYASKSYSPYFDIKPNRPGTSRTDGDANNGEDFDATPFVDQVQQGYLRIGGEQVHVYVTAWTNSLILAQDVNTDKDVPWGLEPDDSKLFRSRTAKEKEPKYRCRYCKQGFLAVELELVSLTAELLVDRTMIVKIGPWATGKRIDQINRSGTMIDGFLTDIAELALSMFPLVWRHRVLPRPD</sequence>
<dbReference type="EMBL" id="CAEY01000206">
    <property type="status" value="NOT_ANNOTATED_CDS"/>
    <property type="molecule type" value="Genomic_DNA"/>
</dbReference>
<accession>T1KL34</accession>
<feature type="region of interest" description="Disordered" evidence="1">
    <location>
        <begin position="18"/>
        <end position="37"/>
    </location>
</feature>